<evidence type="ECO:0000259" key="1">
    <source>
        <dbReference type="Pfam" id="PF01935"/>
    </source>
</evidence>
<organism evidence="2 3">
    <name type="scientific">Candidatus Tagabacteria bacterium RIFCSPLOWO2_01_FULL_39_11</name>
    <dbReference type="NCBI Taxonomy" id="1802295"/>
    <lineage>
        <taxon>Bacteria</taxon>
        <taxon>Candidatus Tagaibacteriota</taxon>
    </lineage>
</organism>
<feature type="domain" description="Helicase HerA central" evidence="1">
    <location>
        <begin position="10"/>
        <end position="61"/>
    </location>
</feature>
<dbReference type="Gene3D" id="3.40.50.300">
    <property type="entry name" value="P-loop containing nucleotide triphosphate hydrolases"/>
    <property type="match status" value="2"/>
</dbReference>
<proteinExistence type="predicted"/>
<dbReference type="PANTHER" id="PTHR30121">
    <property type="entry name" value="UNCHARACTERIZED PROTEIN YJGR-RELATED"/>
    <property type="match status" value="1"/>
</dbReference>
<gene>
    <name evidence="2" type="ORF">A2909_00750</name>
</gene>
<accession>A0A1G2LPQ5</accession>
<name>A0A1G2LPQ5_9BACT</name>
<dbReference type="PANTHER" id="PTHR30121:SF11">
    <property type="entry name" value="AAA+ ATPASE DOMAIN-CONTAINING PROTEIN"/>
    <property type="match status" value="1"/>
</dbReference>
<dbReference type="EMBL" id="MHQZ01000028">
    <property type="protein sequence ID" value="OHA13618.1"/>
    <property type="molecule type" value="Genomic_DNA"/>
</dbReference>
<dbReference type="InterPro" id="IPR051162">
    <property type="entry name" value="T4SS_component"/>
</dbReference>
<reference evidence="2 3" key="1">
    <citation type="journal article" date="2016" name="Nat. Commun.">
        <title>Thousands of microbial genomes shed light on interconnected biogeochemical processes in an aquifer system.</title>
        <authorList>
            <person name="Anantharaman K."/>
            <person name="Brown C.T."/>
            <person name="Hug L.A."/>
            <person name="Sharon I."/>
            <person name="Castelle C.J."/>
            <person name="Probst A.J."/>
            <person name="Thomas B.C."/>
            <person name="Singh A."/>
            <person name="Wilkins M.J."/>
            <person name="Karaoz U."/>
            <person name="Brodie E.L."/>
            <person name="Williams K.H."/>
            <person name="Hubbard S.S."/>
            <person name="Banfield J.F."/>
        </authorList>
    </citation>
    <scope>NUCLEOTIDE SEQUENCE [LARGE SCALE GENOMIC DNA]</scope>
</reference>
<dbReference type="SUPFAM" id="SSF52540">
    <property type="entry name" value="P-loop containing nucleoside triphosphate hydrolases"/>
    <property type="match status" value="1"/>
</dbReference>
<evidence type="ECO:0000313" key="3">
    <source>
        <dbReference type="Proteomes" id="UP000178302"/>
    </source>
</evidence>
<dbReference type="Proteomes" id="UP000178302">
    <property type="component" value="Unassembled WGS sequence"/>
</dbReference>
<comment type="caution">
    <text evidence="2">The sequence shown here is derived from an EMBL/GenBank/DDBJ whole genome shotgun (WGS) entry which is preliminary data.</text>
</comment>
<dbReference type="Pfam" id="PF01935">
    <property type="entry name" value="DUF87"/>
    <property type="match status" value="1"/>
</dbReference>
<protein>
    <recommendedName>
        <fullName evidence="1">Helicase HerA central domain-containing protein</fullName>
    </recommendedName>
</protein>
<dbReference type="InterPro" id="IPR027417">
    <property type="entry name" value="P-loop_NTPase"/>
</dbReference>
<evidence type="ECO:0000313" key="2">
    <source>
        <dbReference type="EMBL" id="OHA13618.1"/>
    </source>
</evidence>
<dbReference type="AlphaFoldDB" id="A0A1G2LPQ5"/>
<sequence>MLLGVNSYRGKDTEVRLGPEDRRRHFYIIGQTGTGKSSFMENMVLQDIVSGKGVCMIDPHGPSVEVVLGQIPKERIEDVIYFDPADTSRPMGLNMLEYDKNYPEQKTFVVNELFSIFQKLYGAVPESMGPMFEQYFRNATLLVMDDPESGNTLLEIERVMTEKSFREHKLSRTQNPVVKNFWREVAEKAGGEAALQNIVPYITSKFDTFLANEIMRPIIAQEKSAFRFREIMDGGKILLINLSKGRLGDINAHLIGLIMVGKILMAALSRVDLSEENRRDFFLYIDEFQNITTDSIATILSEARKYRLDLIIAHQFIGQLDEKIKKSVFGNVGSIAGFRVGAEDAEFLEKHFAPVFNANDLMNIDNFNAYLKILINGQTSKPFNIRALPPKKGNLAVAESIKELSAIKYGVPREEVEREINKRFIHA</sequence>
<dbReference type="InterPro" id="IPR002789">
    <property type="entry name" value="HerA_central"/>
</dbReference>